<sequence>MTSSQRLNLALSHQEPDRVPYTLFATMHPAKKFGVSLKEYYSRPDLVVEGQLFLREEYQNDILGCYPFAGVEMIPWGGDVVYFEEGPPNAGKPVIKDPRDILKLKAPSVASSPDLQSVLEAVTLLKSKVGEDIPIAGTVISPFSLPVMQMGFEAYLDLIHAKPDLLQALLDINIEFCVAWANAQLKAGCSAVVYADPVSSPTILPSEISLKYGLPTARKALARINGGVMFHLASGRGLPLVEELSKLGVAGMSASAEEDLSELKRACQGKMALVGNLNAVSMQSWTPEIAEAEVKRAIARAGPGGGFVLSDNHGEIPFAVDHQTLKAVAKAVRRWGRYPLDWVNGNGR</sequence>
<dbReference type="SUPFAM" id="SSF51726">
    <property type="entry name" value="UROD/MetE-like"/>
    <property type="match status" value="1"/>
</dbReference>
<dbReference type="GO" id="GO:0004853">
    <property type="term" value="F:uroporphyrinogen decarboxylase activity"/>
    <property type="evidence" value="ECO:0007669"/>
    <property type="project" value="InterPro"/>
</dbReference>
<accession>A0A0D2JBQ7</accession>
<name>A0A0D2JBQ7_9BACT</name>
<dbReference type="Gene3D" id="3.20.20.210">
    <property type="match status" value="1"/>
</dbReference>
<dbReference type="InterPro" id="IPR000257">
    <property type="entry name" value="Uroporphyrinogen_deCOase"/>
</dbReference>
<dbReference type="FunCoup" id="A0A0D2JBQ7">
    <property type="interactions" value="542"/>
</dbReference>
<dbReference type="PANTHER" id="PTHR47099">
    <property type="entry name" value="METHYLCOBAMIDE:COM METHYLTRANSFERASE MTBA"/>
    <property type="match status" value="1"/>
</dbReference>
<gene>
    <name evidence="2" type="ORF">X474_15165</name>
</gene>
<dbReference type="Pfam" id="PF01208">
    <property type="entry name" value="URO-D"/>
    <property type="match status" value="1"/>
</dbReference>
<dbReference type="InterPro" id="IPR052024">
    <property type="entry name" value="Methanogen_methyltrans"/>
</dbReference>
<dbReference type="CDD" id="cd03465">
    <property type="entry name" value="URO-D_like"/>
    <property type="match status" value="1"/>
</dbReference>
<keyword evidence="3" id="KW-1185">Reference proteome</keyword>
<organism evidence="2 3">
    <name type="scientific">Dethiosulfatarculus sandiegensis</name>
    <dbReference type="NCBI Taxonomy" id="1429043"/>
    <lineage>
        <taxon>Bacteria</taxon>
        <taxon>Pseudomonadati</taxon>
        <taxon>Thermodesulfobacteriota</taxon>
        <taxon>Desulfarculia</taxon>
        <taxon>Desulfarculales</taxon>
        <taxon>Desulfarculaceae</taxon>
        <taxon>Dethiosulfatarculus</taxon>
    </lineage>
</organism>
<dbReference type="GO" id="GO:0006779">
    <property type="term" value="P:porphyrin-containing compound biosynthetic process"/>
    <property type="evidence" value="ECO:0007669"/>
    <property type="project" value="InterPro"/>
</dbReference>
<dbReference type="Proteomes" id="UP000032233">
    <property type="component" value="Unassembled WGS sequence"/>
</dbReference>
<feature type="domain" description="Uroporphyrinogen decarboxylase (URO-D)" evidence="1">
    <location>
        <begin position="3"/>
        <end position="335"/>
    </location>
</feature>
<dbReference type="EMBL" id="AZAC01000017">
    <property type="protein sequence ID" value="KIX13226.1"/>
    <property type="molecule type" value="Genomic_DNA"/>
</dbReference>
<proteinExistence type="predicted"/>
<dbReference type="InParanoid" id="A0A0D2JBQ7"/>
<dbReference type="InterPro" id="IPR038071">
    <property type="entry name" value="UROD/MetE-like_sf"/>
</dbReference>
<evidence type="ECO:0000313" key="2">
    <source>
        <dbReference type="EMBL" id="KIX13226.1"/>
    </source>
</evidence>
<comment type="caution">
    <text evidence="2">The sequence shown here is derived from an EMBL/GenBank/DDBJ whole genome shotgun (WGS) entry which is preliminary data.</text>
</comment>
<dbReference type="OrthoDB" id="9780425at2"/>
<reference evidence="2 3" key="1">
    <citation type="submission" date="2013-11" db="EMBL/GenBank/DDBJ databases">
        <title>Metagenomic analysis of a methanogenic consortium involved in long chain n-alkane degradation.</title>
        <authorList>
            <person name="Davidova I.A."/>
            <person name="Callaghan A.V."/>
            <person name="Wawrik B."/>
            <person name="Pruitt S."/>
            <person name="Marks C."/>
            <person name="Duncan K.E."/>
            <person name="Suflita J.M."/>
        </authorList>
    </citation>
    <scope>NUCLEOTIDE SEQUENCE [LARGE SCALE GENOMIC DNA]</scope>
    <source>
        <strain evidence="2 3">SPR</strain>
    </source>
</reference>
<evidence type="ECO:0000259" key="1">
    <source>
        <dbReference type="Pfam" id="PF01208"/>
    </source>
</evidence>
<protein>
    <submittedName>
        <fullName evidence="2">Uroporphyrinogen decarboxylase</fullName>
    </submittedName>
</protein>
<dbReference type="PANTHER" id="PTHR47099:SF1">
    <property type="entry name" value="METHYLCOBAMIDE:COM METHYLTRANSFERASE MTBA"/>
    <property type="match status" value="1"/>
</dbReference>
<evidence type="ECO:0000313" key="3">
    <source>
        <dbReference type="Proteomes" id="UP000032233"/>
    </source>
</evidence>
<dbReference type="STRING" id="1429043.X474_15165"/>
<dbReference type="AlphaFoldDB" id="A0A0D2JBQ7"/>